<dbReference type="Proteomes" id="UP001148662">
    <property type="component" value="Unassembled WGS sequence"/>
</dbReference>
<proteinExistence type="predicted"/>
<dbReference type="EMBL" id="JANHOG010001274">
    <property type="protein sequence ID" value="KAJ3539934.1"/>
    <property type="molecule type" value="Genomic_DNA"/>
</dbReference>
<keyword evidence="2" id="KW-1185">Reference proteome</keyword>
<comment type="caution">
    <text evidence="1">The sequence shown here is derived from an EMBL/GenBank/DDBJ whole genome shotgun (WGS) entry which is preliminary data.</text>
</comment>
<organism evidence="1 2">
    <name type="scientific">Phlebia brevispora</name>
    <dbReference type="NCBI Taxonomy" id="194682"/>
    <lineage>
        <taxon>Eukaryota</taxon>
        <taxon>Fungi</taxon>
        <taxon>Dikarya</taxon>
        <taxon>Basidiomycota</taxon>
        <taxon>Agaricomycotina</taxon>
        <taxon>Agaricomycetes</taxon>
        <taxon>Polyporales</taxon>
        <taxon>Meruliaceae</taxon>
        <taxon>Phlebia</taxon>
    </lineage>
</organism>
<evidence type="ECO:0000313" key="2">
    <source>
        <dbReference type="Proteomes" id="UP001148662"/>
    </source>
</evidence>
<evidence type="ECO:0000313" key="1">
    <source>
        <dbReference type="EMBL" id="KAJ3539934.1"/>
    </source>
</evidence>
<reference evidence="1" key="1">
    <citation type="submission" date="2022-07" db="EMBL/GenBank/DDBJ databases">
        <title>Genome Sequence of Phlebia brevispora.</title>
        <authorList>
            <person name="Buettner E."/>
        </authorList>
    </citation>
    <scope>NUCLEOTIDE SEQUENCE</scope>
    <source>
        <strain evidence="1">MPL23</strain>
    </source>
</reference>
<accession>A0ACC1SHN1</accession>
<protein>
    <submittedName>
        <fullName evidence="1">Uncharacterized protein</fullName>
    </submittedName>
</protein>
<sequence length="69" mass="7263">MPIADTILCYSLFAVRVHSAYTSASALDPPELPSELFVRTGIFPAFQSTSEEANPNSSQHPAAPPSASA</sequence>
<gene>
    <name evidence="1" type="ORF">NM688_g6299</name>
</gene>
<name>A0ACC1SHN1_9APHY</name>